<dbReference type="EMBL" id="PVNS01000004">
    <property type="protein sequence ID" value="PRO66281.1"/>
    <property type="molecule type" value="Genomic_DNA"/>
</dbReference>
<evidence type="ECO:0000313" key="1">
    <source>
        <dbReference type="EMBL" id="PRO66281.1"/>
    </source>
</evidence>
<accession>A0A2P6MJ28</accession>
<dbReference type="GO" id="GO:0000155">
    <property type="term" value="F:phosphorelay sensor kinase activity"/>
    <property type="evidence" value="ECO:0007669"/>
    <property type="project" value="TreeGrafter"/>
</dbReference>
<dbReference type="SUPFAM" id="SSF52402">
    <property type="entry name" value="Adenine nucleotide alpha hydrolases-like"/>
    <property type="match status" value="1"/>
</dbReference>
<dbReference type="Proteomes" id="UP000243650">
    <property type="component" value="Unassembled WGS sequence"/>
</dbReference>
<keyword evidence="2" id="KW-1185">Reference proteome</keyword>
<organism evidence="1 2">
    <name type="scientific">Alkalicoccus urumqiensis</name>
    <name type="common">Bacillus urumqiensis</name>
    <dbReference type="NCBI Taxonomy" id="1548213"/>
    <lineage>
        <taxon>Bacteria</taxon>
        <taxon>Bacillati</taxon>
        <taxon>Bacillota</taxon>
        <taxon>Bacilli</taxon>
        <taxon>Bacillales</taxon>
        <taxon>Bacillaceae</taxon>
        <taxon>Alkalicoccus</taxon>
    </lineage>
</organism>
<dbReference type="OrthoDB" id="9806130at2"/>
<sequence>MKNENVLVCVSNHHNAAPLIARGMQEKKAFQGECYVLHVYEPDEGDNLESVQQRDHIQAAADDAGAVMIFQPRKKGCRISEMIGETARRNEIEHLIIGQTVKSRWDLMIHGSLVNELFHELDDVDVTIYKVKRTSAETEAQHDKGVPGYLYKDGNTYKVALSDKPFSTWEGTFYQNLHTDFRTGTFKGKVGEEPVVLHVIQGEVAEQHHDRLTRIIQED</sequence>
<evidence type="ECO:0000313" key="2">
    <source>
        <dbReference type="Proteomes" id="UP000243650"/>
    </source>
</evidence>
<dbReference type="GO" id="GO:0005886">
    <property type="term" value="C:plasma membrane"/>
    <property type="evidence" value="ECO:0007669"/>
    <property type="project" value="TreeGrafter"/>
</dbReference>
<comment type="caution">
    <text evidence="1">The sequence shown here is derived from an EMBL/GenBank/DDBJ whole genome shotgun (WGS) entry which is preliminary data.</text>
</comment>
<dbReference type="RefSeq" id="WP_105958471.1">
    <property type="nucleotide sequence ID" value="NZ_PVNS01000004.1"/>
</dbReference>
<name>A0A2P6MJ28_ALKUR</name>
<proteinExistence type="predicted"/>
<dbReference type="InterPro" id="IPR052023">
    <property type="entry name" value="Histidine_kinase_KdpD"/>
</dbReference>
<dbReference type="PANTHER" id="PTHR45569">
    <property type="entry name" value="SENSOR PROTEIN KDPD"/>
    <property type="match status" value="1"/>
</dbReference>
<dbReference type="InterPro" id="IPR014729">
    <property type="entry name" value="Rossmann-like_a/b/a_fold"/>
</dbReference>
<dbReference type="AlphaFoldDB" id="A0A2P6MJ28"/>
<dbReference type="PANTHER" id="PTHR45569:SF1">
    <property type="entry name" value="SENSOR PROTEIN KDPD"/>
    <property type="match status" value="1"/>
</dbReference>
<dbReference type="Gene3D" id="3.40.50.620">
    <property type="entry name" value="HUPs"/>
    <property type="match status" value="1"/>
</dbReference>
<evidence type="ECO:0008006" key="3">
    <source>
        <dbReference type="Google" id="ProtNLM"/>
    </source>
</evidence>
<gene>
    <name evidence="1" type="ORF">C6I21_05625</name>
</gene>
<reference evidence="1 2" key="1">
    <citation type="submission" date="2018-03" db="EMBL/GenBank/DDBJ databases">
        <title>Bacillus urumqiensis sp. nov., a moderately haloalkaliphilic bacterium isolated from a salt lake.</title>
        <authorList>
            <person name="Zhao B."/>
            <person name="Liao Z."/>
        </authorList>
    </citation>
    <scope>NUCLEOTIDE SEQUENCE [LARGE SCALE GENOMIC DNA]</scope>
    <source>
        <strain evidence="1 2">BZ-SZ-XJ18</strain>
    </source>
</reference>
<protein>
    <recommendedName>
        <fullName evidence="3">UspA domain-containing protein</fullName>
    </recommendedName>
</protein>